<evidence type="ECO:0000313" key="7">
    <source>
        <dbReference type="Proteomes" id="UP000006671"/>
    </source>
</evidence>
<evidence type="ECO:0000256" key="2">
    <source>
        <dbReference type="ARBA" id="ARBA00022741"/>
    </source>
</evidence>
<dbReference type="GO" id="GO:0004017">
    <property type="term" value="F:AMP kinase activity"/>
    <property type="evidence" value="ECO:0007669"/>
    <property type="project" value="InterPro"/>
</dbReference>
<evidence type="ECO:0000313" key="6">
    <source>
        <dbReference type="EMBL" id="EFC39384.1"/>
    </source>
</evidence>
<dbReference type="PROSITE" id="PS00113">
    <property type="entry name" value="ADENYLATE_KINASE"/>
    <property type="match status" value="1"/>
</dbReference>
<dbReference type="NCBIfam" id="TIGR01351">
    <property type="entry name" value="adk"/>
    <property type="match status" value="1"/>
</dbReference>
<keyword evidence="7" id="KW-1185">Reference proteome</keyword>
<sequence>MSEHRNRFVFFGPPGSGKGTQAIQLSKEYEACHLSTGDMLRDAVRNQTEMGLKAKAKIDAGELVSDDIVIGIIRDSIGSPACRYGFILDGFPRTVPQAEALDQMLSDRNTSVEHVLNLGVSDEVVVKRVSGRLTHLTSGRTYNKFFKPPKVDGLDDVTGEPLTQRPDDNENIIRNRLKTYHGYADKVLGYYNQKGLVRNINGEQPISVVNEQIRSFFKK</sequence>
<comment type="similarity">
    <text evidence="4">Belongs to the adenylate kinase family.</text>
</comment>
<dbReference type="GO" id="GO:0005524">
    <property type="term" value="F:ATP binding"/>
    <property type="evidence" value="ECO:0007669"/>
    <property type="project" value="InterPro"/>
</dbReference>
<dbReference type="NCBIfam" id="NF011100">
    <property type="entry name" value="PRK14527.1"/>
    <property type="match status" value="1"/>
</dbReference>
<evidence type="ECO:0000256" key="1">
    <source>
        <dbReference type="ARBA" id="ARBA00022679"/>
    </source>
</evidence>
<dbReference type="PANTHER" id="PTHR23359">
    <property type="entry name" value="NUCLEOTIDE KINASE"/>
    <property type="match status" value="1"/>
</dbReference>
<keyword evidence="1 4" id="KW-0808">Transferase</keyword>
<dbReference type="InterPro" id="IPR006259">
    <property type="entry name" value="Adenyl_kin_sub"/>
</dbReference>
<dbReference type="NCBIfam" id="NF001381">
    <property type="entry name" value="PRK00279.1-3"/>
    <property type="match status" value="1"/>
</dbReference>
<dbReference type="CDD" id="cd01428">
    <property type="entry name" value="ADK"/>
    <property type="match status" value="1"/>
</dbReference>
<dbReference type="InParanoid" id="D2VUU1"/>
<evidence type="ECO:0000259" key="5">
    <source>
        <dbReference type="Pfam" id="PF05191"/>
    </source>
</evidence>
<reference evidence="6 7" key="1">
    <citation type="journal article" date="2010" name="Cell">
        <title>The genome of Naegleria gruberi illuminates early eukaryotic versatility.</title>
        <authorList>
            <person name="Fritz-Laylin L.K."/>
            <person name="Prochnik S.E."/>
            <person name="Ginger M.L."/>
            <person name="Dacks J.B."/>
            <person name="Carpenter M.L."/>
            <person name="Field M.C."/>
            <person name="Kuo A."/>
            <person name="Paredez A."/>
            <person name="Chapman J."/>
            <person name="Pham J."/>
            <person name="Shu S."/>
            <person name="Neupane R."/>
            <person name="Cipriano M."/>
            <person name="Mancuso J."/>
            <person name="Tu H."/>
            <person name="Salamov A."/>
            <person name="Lindquist E."/>
            <person name="Shapiro H."/>
            <person name="Lucas S."/>
            <person name="Grigoriev I.V."/>
            <person name="Cande W.Z."/>
            <person name="Fulton C."/>
            <person name="Rokhsar D.S."/>
            <person name="Dawson S.C."/>
        </authorList>
    </citation>
    <scope>NUCLEOTIDE SEQUENCE [LARGE SCALE GENOMIC DNA]</scope>
    <source>
        <strain evidence="6 7">NEG-M</strain>
    </source>
</reference>
<proteinExistence type="inferred from homology"/>
<dbReference type="Proteomes" id="UP000006671">
    <property type="component" value="Unassembled WGS sequence"/>
</dbReference>
<gene>
    <name evidence="6" type="ORF">NAEGRDRAFT_81301</name>
</gene>
<dbReference type="Pfam" id="PF00406">
    <property type="entry name" value="ADK"/>
    <property type="match status" value="1"/>
</dbReference>
<dbReference type="InterPro" id="IPR000850">
    <property type="entry name" value="Adenylat/UMP-CMP_kin"/>
</dbReference>
<evidence type="ECO:0000256" key="3">
    <source>
        <dbReference type="ARBA" id="ARBA00022777"/>
    </source>
</evidence>
<dbReference type="PRINTS" id="PR00094">
    <property type="entry name" value="ADENYLTKNASE"/>
</dbReference>
<dbReference type="Gene3D" id="3.40.50.300">
    <property type="entry name" value="P-loop containing nucleotide triphosphate hydrolases"/>
    <property type="match status" value="1"/>
</dbReference>
<dbReference type="RefSeq" id="XP_002672128.1">
    <property type="nucleotide sequence ID" value="XM_002672082.1"/>
</dbReference>
<dbReference type="InterPro" id="IPR033690">
    <property type="entry name" value="Adenylat_kinase_CS"/>
</dbReference>
<dbReference type="OrthoDB" id="439792at2759"/>
<dbReference type="SUPFAM" id="SSF52540">
    <property type="entry name" value="P-loop containing nucleoside triphosphate hydrolases"/>
    <property type="match status" value="1"/>
</dbReference>
<dbReference type="GeneID" id="8853520"/>
<dbReference type="eggNOG" id="KOG3078">
    <property type="taxonomic scope" value="Eukaryota"/>
</dbReference>
<dbReference type="Pfam" id="PF05191">
    <property type="entry name" value="ADK_lid"/>
    <property type="match status" value="1"/>
</dbReference>
<dbReference type="AlphaFoldDB" id="D2VUU1"/>
<accession>D2VUU1</accession>
<dbReference type="STRING" id="5762.D2VUU1"/>
<keyword evidence="3 4" id="KW-0418">Kinase</keyword>
<dbReference type="EMBL" id="GG738900">
    <property type="protein sequence ID" value="EFC39384.1"/>
    <property type="molecule type" value="Genomic_DNA"/>
</dbReference>
<protein>
    <submittedName>
        <fullName evidence="6">Adenylate kinase</fullName>
    </submittedName>
</protein>
<dbReference type="OMA" id="VYHEQTA"/>
<dbReference type="KEGG" id="ngr:NAEGRDRAFT_81301"/>
<dbReference type="InterPro" id="IPR027417">
    <property type="entry name" value="P-loop_NTPase"/>
</dbReference>
<dbReference type="InterPro" id="IPR007862">
    <property type="entry name" value="Adenylate_kinase_lid-dom"/>
</dbReference>
<dbReference type="FunCoup" id="D2VUU1">
    <property type="interactions" value="431"/>
</dbReference>
<feature type="domain" description="Adenylate kinase active site lid" evidence="5">
    <location>
        <begin position="132"/>
        <end position="167"/>
    </location>
</feature>
<dbReference type="HAMAP" id="MF_00235">
    <property type="entry name" value="Adenylate_kinase_Adk"/>
    <property type="match status" value="1"/>
</dbReference>
<name>D2VUU1_NAEGR</name>
<organism evidence="7">
    <name type="scientific">Naegleria gruberi</name>
    <name type="common">Amoeba</name>
    <dbReference type="NCBI Taxonomy" id="5762"/>
    <lineage>
        <taxon>Eukaryota</taxon>
        <taxon>Discoba</taxon>
        <taxon>Heterolobosea</taxon>
        <taxon>Tetramitia</taxon>
        <taxon>Eutetramitia</taxon>
        <taxon>Vahlkampfiidae</taxon>
        <taxon>Naegleria</taxon>
    </lineage>
</organism>
<evidence type="ECO:0000256" key="4">
    <source>
        <dbReference type="RuleBase" id="RU003330"/>
    </source>
</evidence>
<dbReference type="VEuPathDB" id="AmoebaDB:NAEGRDRAFT_81301"/>
<dbReference type="FunFam" id="3.40.50.300:FF:000106">
    <property type="entry name" value="Adenylate kinase mitochondrial"/>
    <property type="match status" value="1"/>
</dbReference>
<keyword evidence="2" id="KW-0547">Nucleotide-binding</keyword>